<evidence type="ECO:0000313" key="2">
    <source>
        <dbReference type="Proteomes" id="UP000298416"/>
    </source>
</evidence>
<proteinExistence type="predicted"/>
<sequence length="137" mass="15528">MLKVQSLAFHQELSLCHSHRILTASIGKFHPINNSQSRILAKPSSYMCVWDSTRLYGHSREILKASAVYNYNPLKTSSFCFLSGVVAGSVCALQGGTWSLVIHMKYATEVCIYTFLTRYLTVRRKLILNLLYTFTSL</sequence>
<dbReference type="AlphaFoldDB" id="A0A8X8Y9F0"/>
<evidence type="ECO:0000313" key="1">
    <source>
        <dbReference type="EMBL" id="KAG6427885.1"/>
    </source>
</evidence>
<gene>
    <name evidence="1" type="ORF">SASPL_112132</name>
</gene>
<dbReference type="EMBL" id="PNBA02000004">
    <property type="protein sequence ID" value="KAG6427885.1"/>
    <property type="molecule type" value="Genomic_DNA"/>
</dbReference>
<organism evidence="1">
    <name type="scientific">Salvia splendens</name>
    <name type="common">Scarlet sage</name>
    <dbReference type="NCBI Taxonomy" id="180675"/>
    <lineage>
        <taxon>Eukaryota</taxon>
        <taxon>Viridiplantae</taxon>
        <taxon>Streptophyta</taxon>
        <taxon>Embryophyta</taxon>
        <taxon>Tracheophyta</taxon>
        <taxon>Spermatophyta</taxon>
        <taxon>Magnoliopsida</taxon>
        <taxon>eudicotyledons</taxon>
        <taxon>Gunneridae</taxon>
        <taxon>Pentapetalae</taxon>
        <taxon>asterids</taxon>
        <taxon>lamiids</taxon>
        <taxon>Lamiales</taxon>
        <taxon>Lamiaceae</taxon>
        <taxon>Nepetoideae</taxon>
        <taxon>Mentheae</taxon>
        <taxon>Salviinae</taxon>
        <taxon>Salvia</taxon>
        <taxon>Salvia subgen. Calosphace</taxon>
        <taxon>core Calosphace</taxon>
    </lineage>
</organism>
<name>A0A8X8Y9F0_SALSN</name>
<dbReference type="Proteomes" id="UP000298416">
    <property type="component" value="Unassembled WGS sequence"/>
</dbReference>
<protein>
    <submittedName>
        <fullName evidence="1">Uncharacterized protein</fullName>
    </submittedName>
</protein>
<reference evidence="1" key="1">
    <citation type="submission" date="2018-01" db="EMBL/GenBank/DDBJ databases">
        <authorList>
            <person name="Mao J.F."/>
        </authorList>
    </citation>
    <scope>NUCLEOTIDE SEQUENCE</scope>
    <source>
        <strain evidence="1">Huo1</strain>
        <tissue evidence="1">Leaf</tissue>
    </source>
</reference>
<keyword evidence="2" id="KW-1185">Reference proteome</keyword>
<reference evidence="1" key="2">
    <citation type="submission" date="2020-08" db="EMBL/GenBank/DDBJ databases">
        <title>Plant Genome Project.</title>
        <authorList>
            <person name="Zhang R.-G."/>
        </authorList>
    </citation>
    <scope>NUCLEOTIDE SEQUENCE</scope>
    <source>
        <strain evidence="1">Huo1</strain>
        <tissue evidence="1">Leaf</tissue>
    </source>
</reference>
<accession>A0A8X8Y9F0</accession>
<comment type="caution">
    <text evidence="1">The sequence shown here is derived from an EMBL/GenBank/DDBJ whole genome shotgun (WGS) entry which is preliminary data.</text>
</comment>